<dbReference type="Pfam" id="PF03109">
    <property type="entry name" value="ABC1"/>
    <property type="match status" value="1"/>
</dbReference>
<reference evidence="8 9" key="1">
    <citation type="submission" date="2016-10" db="EMBL/GenBank/DDBJ databases">
        <authorList>
            <person name="Varghese N."/>
            <person name="Submissions S."/>
        </authorList>
    </citation>
    <scope>NUCLEOTIDE SEQUENCE [LARGE SCALE GENOMIC DNA]</scope>
    <source>
        <strain evidence="5 11">WG10</strain>
        <strain evidence="6 9">WG2</strain>
        <strain evidence="7 8">WG5</strain>
    </source>
</reference>
<keyword evidence="9" id="KW-1185">Reference proteome</keyword>
<keyword evidence="2" id="KW-1133">Transmembrane helix</keyword>
<gene>
    <name evidence="4" type="ORF">C8C78_11116</name>
    <name evidence="5" type="ORF">SAMN04488597_11458</name>
    <name evidence="6" type="ORF">SAMN04488598_10217</name>
    <name evidence="7" type="ORF">SAMN04515652_102165</name>
</gene>
<evidence type="ECO:0000313" key="6">
    <source>
        <dbReference type="EMBL" id="SDE78881.1"/>
    </source>
</evidence>
<dbReference type="AlphaFoldDB" id="A0A1G6PLT4"/>
<comment type="similarity">
    <text evidence="1">Belongs to the protein kinase superfamily. ADCK protein kinase family.</text>
</comment>
<dbReference type="STRING" id="54121.SAMN04515653_11747"/>
<name>A0A1G6PLT4_9FIRM</name>
<dbReference type="Proteomes" id="UP000247389">
    <property type="component" value="Unassembled WGS sequence"/>
</dbReference>
<dbReference type="EMBL" id="FNBJ01000002">
    <property type="protein sequence ID" value="SDE78881.1"/>
    <property type="molecule type" value="Genomic_DNA"/>
</dbReference>
<evidence type="ECO:0000313" key="8">
    <source>
        <dbReference type="Proteomes" id="UP000198612"/>
    </source>
</evidence>
<feature type="transmembrane region" description="Helical" evidence="2">
    <location>
        <begin position="498"/>
        <end position="516"/>
    </location>
</feature>
<dbReference type="EMBL" id="FMYT01000014">
    <property type="protein sequence ID" value="SDC80584.1"/>
    <property type="molecule type" value="Genomic_DNA"/>
</dbReference>
<dbReference type="RefSeq" id="WP_073159224.1">
    <property type="nucleotide sequence ID" value="NZ_FMYT01000014.1"/>
</dbReference>
<evidence type="ECO:0000313" key="9">
    <source>
        <dbReference type="Proteomes" id="UP000199519"/>
    </source>
</evidence>
<dbReference type="InterPro" id="IPR050154">
    <property type="entry name" value="UbiB_kinase"/>
</dbReference>
<dbReference type="InterPro" id="IPR004147">
    <property type="entry name" value="ABC1_dom"/>
</dbReference>
<evidence type="ECO:0000256" key="2">
    <source>
        <dbReference type="SAM" id="Phobius"/>
    </source>
</evidence>
<feature type="domain" description="ABC1 atypical kinase-like" evidence="3">
    <location>
        <begin position="96"/>
        <end position="332"/>
    </location>
</feature>
<feature type="transmembrane region" description="Helical" evidence="2">
    <location>
        <begin position="528"/>
        <end position="549"/>
    </location>
</feature>
<dbReference type="SUPFAM" id="SSF56112">
    <property type="entry name" value="Protein kinase-like (PK-like)"/>
    <property type="match status" value="1"/>
</dbReference>
<evidence type="ECO:0000313" key="5">
    <source>
        <dbReference type="EMBL" id="SDC80584.1"/>
    </source>
</evidence>
<evidence type="ECO:0000313" key="7">
    <source>
        <dbReference type="EMBL" id="SES66340.1"/>
    </source>
</evidence>
<sequence>MDMNLPKHYRHFQRYSEIAQILVKNGLGFIISQLELNKYLPFRKRINTAERPTGKMLAVKIREVLQELGPAYIKLGQLLSTRADVFPPTFITEMRKLQDKVPPEEFEVIEEFLKNELGSKYEEEIIKIEKEAEAAASIGQTHKIILKNNKSAIMKVKRPGIDKKISVDVEIMENLAKQAAERNLFNSIIRPVEIINEFKRTIKDELNFKGEMANIIRFRSDFADNPYITAPEVFSELSTVNVLIMEEIRGTKLRDVDQSHPHNKFIAELGAKALMRQVLINGFFHADPHPGNIFITGEKTIAYVDFGMVGRITEEDRDLMALLFYALINKKINILMDVILILGEKPDNFNRRRFQLDMEKILDRYYGSDLSNIEIKAVFEDLQYFIYEHQIRMPQDFFLLFRAIAVSEGVGQDLDPDFNVVEVGKDFINDILDDRIQLEKIISRVGTEIWKFGRKKYELNNQLKSFLSKLVEDDFTINFRHTNLENLISRLDIISNRLSMSLIIASLIIGSTLLIQTNMEPRIFNIPLLGFIGYSFAGVLGLLLVISIFRSGKY</sequence>
<proteinExistence type="inferred from homology"/>
<reference evidence="4 10" key="2">
    <citation type="submission" date="2018-04" db="EMBL/GenBank/DDBJ databases">
        <title>Subsurface microbial communities from deep shales in Ohio and West Virginia, USA.</title>
        <authorList>
            <person name="Wrighton K."/>
        </authorList>
    </citation>
    <scope>NUCLEOTIDE SEQUENCE [LARGE SCALE GENOMIC DNA]</scope>
    <source>
        <strain evidence="4 10">MSL28</strain>
    </source>
</reference>
<dbReference type="Proteomes" id="UP000198612">
    <property type="component" value="Unassembled WGS sequence"/>
</dbReference>
<dbReference type="EMBL" id="QICM01000011">
    <property type="protein sequence ID" value="PXV66379.1"/>
    <property type="molecule type" value="Genomic_DNA"/>
</dbReference>
<dbReference type="Proteomes" id="UP000199519">
    <property type="component" value="Unassembled WGS sequence"/>
</dbReference>
<evidence type="ECO:0000313" key="4">
    <source>
        <dbReference type="EMBL" id="PXV66379.1"/>
    </source>
</evidence>
<evidence type="ECO:0000313" key="10">
    <source>
        <dbReference type="Proteomes" id="UP000247389"/>
    </source>
</evidence>
<dbReference type="PANTHER" id="PTHR10566:SF113">
    <property type="entry name" value="PROTEIN ACTIVITY OF BC1 COMPLEX KINASE 7, CHLOROPLASTIC"/>
    <property type="match status" value="1"/>
</dbReference>
<dbReference type="EMBL" id="FOHG01000002">
    <property type="protein sequence ID" value="SES66340.1"/>
    <property type="molecule type" value="Genomic_DNA"/>
</dbReference>
<evidence type="ECO:0000313" key="11">
    <source>
        <dbReference type="Proteomes" id="UP000324896"/>
    </source>
</evidence>
<evidence type="ECO:0000259" key="3">
    <source>
        <dbReference type="Pfam" id="PF03109"/>
    </source>
</evidence>
<dbReference type="InterPro" id="IPR011009">
    <property type="entry name" value="Kinase-like_dom_sf"/>
</dbReference>
<dbReference type="CDD" id="cd05121">
    <property type="entry name" value="ABC1_ADCK3-like"/>
    <property type="match status" value="1"/>
</dbReference>
<dbReference type="Proteomes" id="UP000324896">
    <property type="component" value="Unassembled WGS sequence"/>
</dbReference>
<organism evidence="5 11">
    <name type="scientific">Halanaerobium congolense</name>
    <dbReference type="NCBI Taxonomy" id="54121"/>
    <lineage>
        <taxon>Bacteria</taxon>
        <taxon>Bacillati</taxon>
        <taxon>Bacillota</taxon>
        <taxon>Clostridia</taxon>
        <taxon>Halanaerobiales</taxon>
        <taxon>Halanaerobiaceae</taxon>
        <taxon>Halanaerobium</taxon>
    </lineage>
</organism>
<evidence type="ECO:0000256" key="1">
    <source>
        <dbReference type="ARBA" id="ARBA00009670"/>
    </source>
</evidence>
<protein>
    <submittedName>
        <fullName evidence="5">2-octaprenylphenol hydroxylase</fullName>
    </submittedName>
</protein>
<keyword evidence="2" id="KW-0472">Membrane</keyword>
<dbReference type="PANTHER" id="PTHR10566">
    <property type="entry name" value="CHAPERONE-ACTIVITY OF BC1 COMPLEX CABC1 -RELATED"/>
    <property type="match status" value="1"/>
</dbReference>
<dbReference type="OrthoDB" id="9795390at2"/>
<keyword evidence="2" id="KW-0812">Transmembrane</keyword>
<accession>A0A1G6PLT4</accession>